<keyword evidence="2" id="KW-0472">Membrane</keyword>
<feature type="transmembrane region" description="Helical" evidence="2">
    <location>
        <begin position="463"/>
        <end position="483"/>
    </location>
</feature>
<feature type="transmembrane region" description="Helical" evidence="2">
    <location>
        <begin position="562"/>
        <end position="584"/>
    </location>
</feature>
<dbReference type="EMBL" id="AANZ01000017">
    <property type="protein sequence ID" value="EAQ78884.1"/>
    <property type="molecule type" value="Genomic_DNA"/>
</dbReference>
<evidence type="ECO:0000256" key="2">
    <source>
        <dbReference type="SAM" id="Phobius"/>
    </source>
</evidence>
<dbReference type="eggNOG" id="COG3329">
    <property type="taxonomic scope" value="Bacteria"/>
</dbReference>
<dbReference type="STRING" id="314230.DSM3645_27428"/>
<evidence type="ECO:0000256" key="1">
    <source>
        <dbReference type="SAM" id="MobiDB-lite"/>
    </source>
</evidence>
<accession>A3ZX07</accession>
<dbReference type="Pfam" id="PF05982">
    <property type="entry name" value="Sbt_1"/>
    <property type="match status" value="1"/>
</dbReference>
<evidence type="ECO:0000313" key="4">
    <source>
        <dbReference type="Proteomes" id="UP000004358"/>
    </source>
</evidence>
<feature type="transmembrane region" description="Helical" evidence="2">
    <location>
        <begin position="531"/>
        <end position="550"/>
    </location>
</feature>
<feature type="transmembrane region" description="Helical" evidence="2">
    <location>
        <begin position="427"/>
        <end position="451"/>
    </location>
</feature>
<feature type="region of interest" description="Disordered" evidence="1">
    <location>
        <begin position="368"/>
        <end position="396"/>
    </location>
</feature>
<sequence length="599" mass="64004">MRKQKHRSAQNAATGRGRWWKGACLAIVLVTVGQSAYWLTNTAKAQEKEASAVTSVVLGQSMKNEAEVATRKADELKNRPIGMREFRAVVEVEDPSTLKAGDEVDVALVTLGGDHGHVEKILKKVRVQSVEVPRGEKPEPEKVVAAEEEAAAEHVAPELYPTRVVTLQVTSGQLEKARVADAQGILRLSPYVDHANVGMLESIASNFVANLFQPLLLFFFMGFAIPLLHVPFEFPKALYQSLTIYLLVAIGWHGGELMAALAPSELAVAGGLAVVGFVVNGVIGIAATWMLRTFTPMRRIDAVTVGSYYGSDSAGTFVTCLGILATLGMLHDSYMPVMLAVMEIPGCLVGLFLISRLRRQGMDISGNMPDEAGYSGPAGDDSWSDGAGTGEADPYAHDDSKKLAPKSVGAAAAHSGGILSPKILHEVFLNPGLFMLFGGLVVGFISGRQALIDPHVVEGPNNFFVMMFKGALCLFLLEMGITACRRLQDLKSAGFGFIVFGLLAPNLFAFIGICALHAYSMALGHHFETGTYALMAVLCGAASYIAVPAVQRIAIPEASPTLPLAASLGLTFTWNVTLGIPIYIEMAKFVIDTFPVPVS</sequence>
<comment type="caution">
    <text evidence="3">The sequence shown here is derived from an EMBL/GenBank/DDBJ whole genome shotgun (WGS) entry which is preliminary data.</text>
</comment>
<dbReference type="InterPro" id="IPR010293">
    <property type="entry name" value="Sbt_1"/>
</dbReference>
<feature type="transmembrane region" description="Helical" evidence="2">
    <location>
        <begin position="20"/>
        <end position="39"/>
    </location>
</feature>
<feature type="transmembrane region" description="Helical" evidence="2">
    <location>
        <begin position="211"/>
        <end position="230"/>
    </location>
</feature>
<organism evidence="3 4">
    <name type="scientific">Blastopirellula marina DSM 3645</name>
    <dbReference type="NCBI Taxonomy" id="314230"/>
    <lineage>
        <taxon>Bacteria</taxon>
        <taxon>Pseudomonadati</taxon>
        <taxon>Planctomycetota</taxon>
        <taxon>Planctomycetia</taxon>
        <taxon>Pirellulales</taxon>
        <taxon>Pirellulaceae</taxon>
        <taxon>Blastopirellula</taxon>
    </lineage>
</organism>
<keyword evidence="2" id="KW-0812">Transmembrane</keyword>
<evidence type="ECO:0000313" key="3">
    <source>
        <dbReference type="EMBL" id="EAQ78884.1"/>
    </source>
</evidence>
<feature type="transmembrane region" description="Helical" evidence="2">
    <location>
        <begin position="242"/>
        <end position="262"/>
    </location>
</feature>
<name>A3ZX07_9BACT</name>
<evidence type="ECO:0008006" key="5">
    <source>
        <dbReference type="Google" id="ProtNLM"/>
    </source>
</evidence>
<dbReference type="HOGENOM" id="CLU_032027_1_0_0"/>
<dbReference type="PANTHER" id="PTHR40400:SF1">
    <property type="entry name" value="SLR1512 PROTEIN"/>
    <property type="match status" value="1"/>
</dbReference>
<reference evidence="3 4" key="1">
    <citation type="submission" date="2006-02" db="EMBL/GenBank/DDBJ databases">
        <authorList>
            <person name="Amann R."/>
            <person name="Ferriera S."/>
            <person name="Johnson J."/>
            <person name="Kravitz S."/>
            <person name="Halpern A."/>
            <person name="Remington K."/>
            <person name="Beeson K."/>
            <person name="Tran B."/>
            <person name="Rogers Y.-H."/>
            <person name="Friedman R."/>
            <person name="Venter J.C."/>
        </authorList>
    </citation>
    <scope>NUCLEOTIDE SEQUENCE [LARGE SCALE GENOMIC DNA]</scope>
    <source>
        <strain evidence="3 4">DSM 3645</strain>
    </source>
</reference>
<feature type="transmembrane region" description="Helical" evidence="2">
    <location>
        <begin position="495"/>
        <end position="519"/>
    </location>
</feature>
<feature type="transmembrane region" description="Helical" evidence="2">
    <location>
        <begin position="268"/>
        <end position="291"/>
    </location>
</feature>
<dbReference type="AlphaFoldDB" id="A3ZX07"/>
<gene>
    <name evidence="3" type="ORF">DSM3645_27428</name>
</gene>
<proteinExistence type="predicted"/>
<protein>
    <recommendedName>
        <fullName evidence="5">Sodium-dependent bicarbonate transport family permease</fullName>
    </recommendedName>
</protein>
<dbReference type="Proteomes" id="UP000004358">
    <property type="component" value="Unassembled WGS sequence"/>
</dbReference>
<dbReference type="PANTHER" id="PTHR40400">
    <property type="entry name" value="SLR1512 PROTEIN"/>
    <property type="match status" value="1"/>
</dbReference>
<keyword evidence="2" id="KW-1133">Transmembrane helix</keyword>
<feature type="transmembrane region" description="Helical" evidence="2">
    <location>
        <begin position="303"/>
        <end position="327"/>
    </location>
</feature>
<dbReference type="RefSeq" id="WP_002653378.1">
    <property type="nucleotide sequence ID" value="NZ_CH672376.1"/>
</dbReference>
<feature type="transmembrane region" description="Helical" evidence="2">
    <location>
        <begin position="333"/>
        <end position="354"/>
    </location>
</feature>